<protein>
    <recommendedName>
        <fullName evidence="8">ATP-dependent Clp protease ATP-binding subunit clpX-like, mitochondrial</fullName>
    </recommendedName>
</protein>
<keyword evidence="2" id="KW-0067">ATP-binding</keyword>
<dbReference type="FunFam" id="1.10.8.60:FF:000002">
    <property type="entry name" value="ATP-dependent Clp protease ATP-binding subunit ClpX"/>
    <property type="match status" value="1"/>
</dbReference>
<dbReference type="GO" id="GO:0016887">
    <property type="term" value="F:ATP hydrolysis activity"/>
    <property type="evidence" value="ECO:0007669"/>
    <property type="project" value="InterPro"/>
</dbReference>
<dbReference type="Proteomes" id="UP000694388">
    <property type="component" value="Unplaced"/>
</dbReference>
<dbReference type="Ensembl" id="ENSEBUT00000020795.1">
    <property type="protein sequence ID" value="ENSEBUP00000020219.1"/>
    <property type="gene ID" value="ENSEBUG00000012550.1"/>
</dbReference>
<dbReference type="InterPro" id="IPR050052">
    <property type="entry name" value="ATP-dep_Clp_protease_ClpX"/>
</dbReference>
<dbReference type="GO" id="GO:0005524">
    <property type="term" value="F:ATP binding"/>
    <property type="evidence" value="ECO:0007669"/>
    <property type="project" value="UniProtKB-KW"/>
</dbReference>
<sequence length="489" mass="53315">MEYCSPLWAGAPASHLHAVETKAFRIIGISCSEAESLGLSLFHHKQICSYLDEHVVGQQYAKRVLSVAVYNHYKRLWHNLTLSGKTGSTVSTESFAKGTAVSGPEIAGQMEEGMEQMSQCEEHVQAGQLDRLHSALSVTVQLEKSNVLLLGPTGSGKTLLARTLARYLDVPFVLCDCTSFTQAGYVGEDVESILEQLLREADYSIMRAQQGIVFLDEVDKIGKVSSVYHLRDVGGEGVQQALLKMLEGTIVNIPDRQSQRLQGDSVQLDTSNILFVASGAFSGMDEILAHRRNEKILGFGPQKQAMKVNGDLSHQGQPENGSEGMSAKPHDDGSNTEHDVDPRDLVQFGLIPEFVGRFPILVPLQAVTEAMLVKVLTQPRNALVPQYQTLFAMDKCKLSITPCALKEIARRAMDSKTGARGLRCILESILLEPMFEVPSSGIVAVLIDEGVICGLKQPHYIRSFSGSKDVLVTRGESESLDQCADAANS</sequence>
<keyword evidence="7" id="KW-1185">Reference proteome</keyword>
<dbReference type="OMA" id="LDTMFDL"/>
<evidence type="ECO:0008006" key="8">
    <source>
        <dbReference type="Google" id="ProtNLM"/>
    </source>
</evidence>
<keyword evidence="1" id="KW-0547">Nucleotide-binding</keyword>
<dbReference type="PANTHER" id="PTHR48102:SF7">
    <property type="entry name" value="ATP-DEPENDENT CLP PROTEASE ATP-BINDING SUBUNIT CLPX-LIKE, MITOCHONDRIAL"/>
    <property type="match status" value="1"/>
</dbReference>
<dbReference type="Gene3D" id="3.40.50.300">
    <property type="entry name" value="P-loop containing nucleotide triphosphate hydrolases"/>
    <property type="match status" value="1"/>
</dbReference>
<dbReference type="SMART" id="SM01086">
    <property type="entry name" value="ClpB_D2-small"/>
    <property type="match status" value="1"/>
</dbReference>
<feature type="region of interest" description="Disordered" evidence="3">
    <location>
        <begin position="310"/>
        <end position="341"/>
    </location>
</feature>
<evidence type="ECO:0000259" key="4">
    <source>
        <dbReference type="SMART" id="SM00382"/>
    </source>
</evidence>
<dbReference type="GO" id="GO:0005759">
    <property type="term" value="C:mitochondrial matrix"/>
    <property type="evidence" value="ECO:0007669"/>
    <property type="project" value="TreeGrafter"/>
</dbReference>
<dbReference type="NCBIfam" id="NF003745">
    <property type="entry name" value="PRK05342.1"/>
    <property type="match status" value="1"/>
</dbReference>
<name>A0A8C4QVN9_EPTBU</name>
<dbReference type="Pfam" id="PF10431">
    <property type="entry name" value="ClpB_D2-small"/>
    <property type="match status" value="1"/>
</dbReference>
<reference evidence="6" key="2">
    <citation type="submission" date="2025-09" db="UniProtKB">
        <authorList>
            <consortium name="Ensembl"/>
        </authorList>
    </citation>
    <scope>IDENTIFICATION</scope>
</reference>
<reference evidence="6" key="1">
    <citation type="submission" date="2025-08" db="UniProtKB">
        <authorList>
            <consortium name="Ensembl"/>
        </authorList>
    </citation>
    <scope>IDENTIFICATION</scope>
</reference>
<dbReference type="InterPro" id="IPR019489">
    <property type="entry name" value="Clp_ATPase_C"/>
</dbReference>
<feature type="compositionally biased region" description="Basic and acidic residues" evidence="3">
    <location>
        <begin position="328"/>
        <end position="341"/>
    </location>
</feature>
<dbReference type="InterPro" id="IPR003593">
    <property type="entry name" value="AAA+_ATPase"/>
</dbReference>
<evidence type="ECO:0000256" key="3">
    <source>
        <dbReference type="SAM" id="MobiDB-lite"/>
    </source>
</evidence>
<dbReference type="InterPro" id="IPR027417">
    <property type="entry name" value="P-loop_NTPase"/>
</dbReference>
<proteinExistence type="predicted"/>
<evidence type="ECO:0000313" key="7">
    <source>
        <dbReference type="Proteomes" id="UP000694388"/>
    </source>
</evidence>
<evidence type="ECO:0000259" key="5">
    <source>
        <dbReference type="SMART" id="SM01086"/>
    </source>
</evidence>
<dbReference type="GO" id="GO:0051603">
    <property type="term" value="P:proteolysis involved in protein catabolic process"/>
    <property type="evidence" value="ECO:0007669"/>
    <property type="project" value="TreeGrafter"/>
</dbReference>
<dbReference type="Pfam" id="PF07724">
    <property type="entry name" value="AAA_2"/>
    <property type="match status" value="1"/>
</dbReference>
<accession>A0A8C4QVN9</accession>
<dbReference type="PANTHER" id="PTHR48102">
    <property type="entry name" value="ATP-DEPENDENT CLP PROTEASE ATP-BINDING SUBUNIT CLPX-LIKE, MITOCHONDRIAL-RELATED"/>
    <property type="match status" value="1"/>
</dbReference>
<evidence type="ECO:0000313" key="6">
    <source>
        <dbReference type="Ensembl" id="ENSEBUP00000020219.1"/>
    </source>
</evidence>
<dbReference type="InterPro" id="IPR003959">
    <property type="entry name" value="ATPase_AAA_core"/>
</dbReference>
<organism evidence="6 7">
    <name type="scientific">Eptatretus burgeri</name>
    <name type="common">Inshore hagfish</name>
    <dbReference type="NCBI Taxonomy" id="7764"/>
    <lineage>
        <taxon>Eukaryota</taxon>
        <taxon>Metazoa</taxon>
        <taxon>Chordata</taxon>
        <taxon>Craniata</taxon>
        <taxon>Vertebrata</taxon>
        <taxon>Cyclostomata</taxon>
        <taxon>Myxini</taxon>
        <taxon>Myxiniformes</taxon>
        <taxon>Myxinidae</taxon>
        <taxon>Eptatretinae</taxon>
        <taxon>Eptatretus</taxon>
    </lineage>
</organism>
<dbReference type="AlphaFoldDB" id="A0A8C4QVN9"/>
<dbReference type="GeneTree" id="ENSGT00390000017625"/>
<feature type="domain" description="Clp ATPase C-terminal" evidence="5">
    <location>
        <begin position="367"/>
        <end position="452"/>
    </location>
</feature>
<feature type="domain" description="AAA+ ATPase" evidence="4">
    <location>
        <begin position="143"/>
        <end position="294"/>
    </location>
</feature>
<evidence type="ECO:0000256" key="1">
    <source>
        <dbReference type="ARBA" id="ARBA00022741"/>
    </source>
</evidence>
<evidence type="ECO:0000256" key="2">
    <source>
        <dbReference type="ARBA" id="ARBA00022840"/>
    </source>
</evidence>
<dbReference type="Gene3D" id="1.10.8.60">
    <property type="match status" value="1"/>
</dbReference>
<dbReference type="SMART" id="SM00382">
    <property type="entry name" value="AAA"/>
    <property type="match status" value="1"/>
</dbReference>
<dbReference type="SUPFAM" id="SSF52540">
    <property type="entry name" value="P-loop containing nucleoside triphosphate hydrolases"/>
    <property type="match status" value="1"/>
</dbReference>